<evidence type="ECO:0000313" key="2">
    <source>
        <dbReference type="EMBL" id="KAL0279207.1"/>
    </source>
</evidence>
<name>A0AAW2IA13_9NEOP</name>
<gene>
    <name evidence="2" type="ORF">PYX00_000812</name>
</gene>
<feature type="region of interest" description="Disordered" evidence="1">
    <location>
        <begin position="1"/>
        <end position="58"/>
    </location>
</feature>
<feature type="region of interest" description="Disordered" evidence="1">
    <location>
        <begin position="90"/>
        <end position="114"/>
    </location>
</feature>
<proteinExistence type="predicted"/>
<feature type="compositionally biased region" description="Basic and acidic residues" evidence="1">
    <location>
        <begin position="44"/>
        <end position="58"/>
    </location>
</feature>
<accession>A0AAW2IA13</accession>
<feature type="compositionally biased region" description="Acidic residues" evidence="1">
    <location>
        <begin position="31"/>
        <end position="43"/>
    </location>
</feature>
<dbReference type="AlphaFoldDB" id="A0AAW2IA13"/>
<comment type="caution">
    <text evidence="2">The sequence shown here is derived from an EMBL/GenBank/DDBJ whole genome shotgun (WGS) entry which is preliminary data.</text>
</comment>
<evidence type="ECO:0000256" key="1">
    <source>
        <dbReference type="SAM" id="MobiDB-lite"/>
    </source>
</evidence>
<protein>
    <submittedName>
        <fullName evidence="2">Uncharacterized protein</fullName>
    </submittedName>
</protein>
<sequence length="114" mass="12918">MRMQVHRNVKWLRSQRGRAPGGDPRPSPAEPAEEEEPVHEEEDPARVREKTAEAPARDQAEVQIVRELVYTIIIITRENVHTLLLTLMNTTNRGPGSGRRNRSEFPATESVGGW</sequence>
<dbReference type="EMBL" id="JARGDH010000001">
    <property type="protein sequence ID" value="KAL0279207.1"/>
    <property type="molecule type" value="Genomic_DNA"/>
</dbReference>
<reference evidence="2" key="1">
    <citation type="journal article" date="2024" name="Gigascience">
        <title>Chromosome-level genome of the poultry shaft louse Menopon gallinae provides insight into the host-switching and adaptive evolution of parasitic lice.</title>
        <authorList>
            <person name="Xu Y."/>
            <person name="Ma L."/>
            <person name="Liu S."/>
            <person name="Liang Y."/>
            <person name="Liu Q."/>
            <person name="He Z."/>
            <person name="Tian L."/>
            <person name="Duan Y."/>
            <person name="Cai W."/>
            <person name="Li H."/>
            <person name="Song F."/>
        </authorList>
    </citation>
    <scope>NUCLEOTIDE SEQUENCE</scope>
    <source>
        <strain evidence="2">Cailab_2023a</strain>
    </source>
</reference>
<feature type="compositionally biased region" description="Basic residues" evidence="1">
    <location>
        <begin position="1"/>
        <end position="16"/>
    </location>
</feature>
<organism evidence="2">
    <name type="scientific">Menopon gallinae</name>
    <name type="common">poultry shaft louse</name>
    <dbReference type="NCBI Taxonomy" id="328185"/>
    <lineage>
        <taxon>Eukaryota</taxon>
        <taxon>Metazoa</taxon>
        <taxon>Ecdysozoa</taxon>
        <taxon>Arthropoda</taxon>
        <taxon>Hexapoda</taxon>
        <taxon>Insecta</taxon>
        <taxon>Pterygota</taxon>
        <taxon>Neoptera</taxon>
        <taxon>Paraneoptera</taxon>
        <taxon>Psocodea</taxon>
        <taxon>Troctomorpha</taxon>
        <taxon>Phthiraptera</taxon>
        <taxon>Amblycera</taxon>
        <taxon>Menoponidae</taxon>
        <taxon>Menopon</taxon>
    </lineage>
</organism>